<protein>
    <submittedName>
        <fullName evidence="3">Uncharacterized protein</fullName>
    </submittedName>
</protein>
<proteinExistence type="predicted"/>
<evidence type="ECO:0000313" key="4">
    <source>
        <dbReference type="Proteomes" id="UP001165652"/>
    </source>
</evidence>
<dbReference type="Proteomes" id="UP001165652">
    <property type="component" value="Unassembled WGS sequence"/>
</dbReference>
<feature type="transmembrane region" description="Helical" evidence="2">
    <location>
        <begin position="53"/>
        <end position="73"/>
    </location>
</feature>
<evidence type="ECO:0000256" key="2">
    <source>
        <dbReference type="SAM" id="Phobius"/>
    </source>
</evidence>
<keyword evidence="4" id="KW-1185">Reference proteome</keyword>
<keyword evidence="2" id="KW-1133">Transmembrane helix</keyword>
<evidence type="ECO:0000313" key="3">
    <source>
        <dbReference type="EMBL" id="MDC7787081.1"/>
    </source>
</evidence>
<evidence type="ECO:0000256" key="1">
    <source>
        <dbReference type="SAM" id="MobiDB-lite"/>
    </source>
</evidence>
<gene>
    <name evidence="3" type="ORF">PQJ73_15420</name>
</gene>
<keyword evidence="2" id="KW-0812">Transmembrane</keyword>
<accession>A0ABT5JBM0</accession>
<sequence>MPLHRRKTPVGPARLFAAPAVTGVTLAALTVAGLAVATDTRADGVLLAAEYGLGAGLLMLALAGLFTCAAFATSFSGEAEEPRGGSARPLRAHPIPVRIAARADHRSRD</sequence>
<organism evidence="3 4">
    <name type="scientific">Rhodoplanes tepidamans</name>
    <name type="common">Rhodoplanes cryptolactis</name>
    <dbReference type="NCBI Taxonomy" id="200616"/>
    <lineage>
        <taxon>Bacteria</taxon>
        <taxon>Pseudomonadati</taxon>
        <taxon>Pseudomonadota</taxon>
        <taxon>Alphaproteobacteria</taxon>
        <taxon>Hyphomicrobiales</taxon>
        <taxon>Nitrobacteraceae</taxon>
        <taxon>Rhodoplanes</taxon>
    </lineage>
</organism>
<feature type="region of interest" description="Disordered" evidence="1">
    <location>
        <begin position="77"/>
        <end position="109"/>
    </location>
</feature>
<keyword evidence="2" id="KW-0472">Membrane</keyword>
<name>A0ABT5JBM0_RHOTP</name>
<dbReference type="EMBL" id="JAQQLI010000023">
    <property type="protein sequence ID" value="MDC7787081.1"/>
    <property type="molecule type" value="Genomic_DNA"/>
</dbReference>
<reference evidence="3" key="1">
    <citation type="journal article" date="2023" name="Microbiol Resour">
        <title>Genome Sequences of Rhodoplanes serenus and Two Thermotolerant Strains, Rhodoplanes tepidamans and 'Rhodoplanes cryptolactis,' Further Refine the Genus.</title>
        <authorList>
            <person name="Rayyan A.A."/>
            <person name="Kyndt J.A."/>
        </authorList>
    </citation>
    <scope>NUCLEOTIDE SEQUENCE</scope>
    <source>
        <strain evidence="3">DSM 9987</strain>
    </source>
</reference>
<dbReference type="RefSeq" id="WP_272777924.1">
    <property type="nucleotide sequence ID" value="NZ_JAQQLI010000023.1"/>
</dbReference>
<comment type="caution">
    <text evidence="3">The sequence shown here is derived from an EMBL/GenBank/DDBJ whole genome shotgun (WGS) entry which is preliminary data.</text>
</comment>
<reference evidence="3" key="2">
    <citation type="submission" date="2023-02" db="EMBL/GenBank/DDBJ databases">
        <authorList>
            <person name="Rayyan A."/>
            <person name="Meyer T."/>
            <person name="Kyndt J.A."/>
        </authorList>
    </citation>
    <scope>NUCLEOTIDE SEQUENCE</scope>
    <source>
        <strain evidence="3">DSM 9987</strain>
    </source>
</reference>